<comment type="caution">
    <text evidence="20">Lacks conserved residue(s) required for the propagation of feature annotation.</text>
</comment>
<feature type="domain" description="Neurotransmitter-gated ion-channel ligand-binding" evidence="21">
    <location>
        <begin position="1"/>
        <end position="156"/>
    </location>
</feature>
<dbReference type="InterPro" id="IPR038050">
    <property type="entry name" value="Neuro_actylchol_rec"/>
</dbReference>
<keyword evidence="2" id="KW-1003">Cell membrane</keyword>
<keyword evidence="4" id="KW-0732">Signal</keyword>
<dbReference type="Pfam" id="PF02931">
    <property type="entry name" value="Neur_chan_LBD"/>
    <property type="match status" value="1"/>
</dbReference>
<keyword evidence="24" id="KW-1185">Reference proteome</keyword>
<evidence type="ECO:0000256" key="2">
    <source>
        <dbReference type="ARBA" id="ARBA00022475"/>
    </source>
</evidence>
<evidence type="ECO:0000256" key="8">
    <source>
        <dbReference type="ARBA" id="ARBA00023136"/>
    </source>
</evidence>
<dbReference type="PRINTS" id="PR00252">
    <property type="entry name" value="NRIONCHANNEL"/>
</dbReference>
<evidence type="ECO:0000256" key="20">
    <source>
        <dbReference type="RuleBase" id="RU000687"/>
    </source>
</evidence>
<comment type="caution">
    <text evidence="23">The sequence shown here is derived from an EMBL/GenBank/DDBJ whole genome shotgun (WGS) entry which is preliminary data.</text>
</comment>
<evidence type="ECO:0000256" key="18">
    <source>
        <dbReference type="ARBA" id="ARBA00036634"/>
    </source>
</evidence>
<evidence type="ECO:0000259" key="21">
    <source>
        <dbReference type="Pfam" id="PF02931"/>
    </source>
</evidence>
<comment type="catalytic activity">
    <reaction evidence="16">
        <text>K(+)(in) = K(+)(out)</text>
        <dbReference type="Rhea" id="RHEA:29463"/>
        <dbReference type="ChEBI" id="CHEBI:29103"/>
    </reaction>
</comment>
<gene>
    <name evidence="23" type="ORF">GDO81_015995</name>
</gene>
<keyword evidence="3 20" id="KW-0812">Transmembrane</keyword>
<dbReference type="EMBL" id="WNYA01000007">
    <property type="protein sequence ID" value="KAG8563272.1"/>
    <property type="molecule type" value="Genomic_DNA"/>
</dbReference>
<comment type="similarity">
    <text evidence="20">Belongs to the ligand-gated ion channel (TC 1.A.9) family.</text>
</comment>
<dbReference type="GO" id="GO:0045211">
    <property type="term" value="C:postsynaptic membrane"/>
    <property type="evidence" value="ECO:0007669"/>
    <property type="project" value="UniProtKB-SubCell"/>
</dbReference>
<dbReference type="GO" id="GO:0005230">
    <property type="term" value="F:extracellular ligand-gated monoatomic ion channel activity"/>
    <property type="evidence" value="ECO:0007669"/>
    <property type="project" value="InterPro"/>
</dbReference>
<dbReference type="FunFam" id="2.70.170.10:FF:000017">
    <property type="entry name" value="5-hydroxytryptamine receptor 3A"/>
    <property type="match status" value="1"/>
</dbReference>
<comment type="catalytic activity">
    <reaction evidence="18">
        <text>Ca(2+)(in) = Ca(2+)(out)</text>
        <dbReference type="Rhea" id="RHEA:29671"/>
        <dbReference type="ChEBI" id="CHEBI:29108"/>
    </reaction>
</comment>
<dbReference type="InterPro" id="IPR036734">
    <property type="entry name" value="Neur_chan_lig-bd_sf"/>
</dbReference>
<reference evidence="23" key="1">
    <citation type="thesis" date="2020" institute="ProQuest LLC" country="789 East Eisenhower Parkway, Ann Arbor, MI, USA">
        <title>Comparative Genomics and Chromosome Evolution.</title>
        <authorList>
            <person name="Mudd A.B."/>
        </authorList>
    </citation>
    <scope>NUCLEOTIDE SEQUENCE</scope>
    <source>
        <strain evidence="23">237g6f4</strain>
        <tissue evidence="23">Blood</tissue>
    </source>
</reference>
<evidence type="ECO:0000313" key="24">
    <source>
        <dbReference type="Proteomes" id="UP000824782"/>
    </source>
</evidence>
<evidence type="ECO:0000256" key="12">
    <source>
        <dbReference type="ARBA" id="ARBA00023257"/>
    </source>
</evidence>
<dbReference type="PROSITE" id="PS00236">
    <property type="entry name" value="NEUROTR_ION_CHANNEL"/>
    <property type="match status" value="1"/>
</dbReference>
<sequence length="227" mass="25804">MEWKNEFLNWDPGEFCGIDTIIIPGEDLWVPDLYIYEMTESDDKSPVIPYFIISSDGIITESKPLRIVSTCNLDIFKFPFDKQTCYLTFGPYVHSVQDIIMLPKFNSSQVNSNSQEIFVSKGDWVLLDISVSSMTIWSEGVEYSQVIFELIIKRAPVVYIINLIIPSCFLVLLDVVSMFIQMGTGERLGFKITVVLGFSVLLLILNDMLPNSDNPAVLGEFFLYSCM</sequence>
<evidence type="ECO:0000256" key="9">
    <source>
        <dbReference type="ARBA" id="ARBA00023157"/>
    </source>
</evidence>
<evidence type="ECO:0000256" key="11">
    <source>
        <dbReference type="ARBA" id="ARBA00023180"/>
    </source>
</evidence>
<comment type="function">
    <text evidence="19">Forms serotonin (5-hydroxytryptamine/5-HT3)-activated cation-selective channel complexes, which when activated cause fast, depolarizing responses in neurons.</text>
</comment>
<evidence type="ECO:0000256" key="19">
    <source>
        <dbReference type="ARBA" id="ARBA00037540"/>
    </source>
</evidence>
<dbReference type="GO" id="GO:0004888">
    <property type="term" value="F:transmembrane signaling receptor activity"/>
    <property type="evidence" value="ECO:0007669"/>
    <property type="project" value="InterPro"/>
</dbReference>
<evidence type="ECO:0000256" key="3">
    <source>
        <dbReference type="ARBA" id="ARBA00022692"/>
    </source>
</evidence>
<dbReference type="SUPFAM" id="SSF63712">
    <property type="entry name" value="Nicotinic receptor ligand binding domain-like"/>
    <property type="match status" value="1"/>
</dbReference>
<keyword evidence="13" id="KW-1071">Ligand-gated ion channel</keyword>
<evidence type="ECO:0000256" key="13">
    <source>
        <dbReference type="ARBA" id="ARBA00023286"/>
    </source>
</evidence>
<feature type="domain" description="Neurotransmitter-gated ion-channel transmembrane" evidence="22">
    <location>
        <begin position="163"/>
        <end position="223"/>
    </location>
</feature>
<accession>A0AAV7AQ02</accession>
<dbReference type="Proteomes" id="UP000824782">
    <property type="component" value="Unassembled WGS sequence"/>
</dbReference>
<keyword evidence="5 20" id="KW-1133">Transmembrane helix</keyword>
<feature type="transmembrane region" description="Helical" evidence="20">
    <location>
        <begin position="188"/>
        <end position="205"/>
    </location>
</feature>
<name>A0AAV7AQ02_ENGPU</name>
<keyword evidence="14 20" id="KW-0407">Ion channel</keyword>
<dbReference type="InterPro" id="IPR006201">
    <property type="entry name" value="Neur_channel"/>
</dbReference>
<feature type="transmembrane region" description="Helical" evidence="20">
    <location>
        <begin position="157"/>
        <end position="176"/>
    </location>
</feature>
<keyword evidence="9" id="KW-1015">Disulfide bond</keyword>
<dbReference type="SUPFAM" id="SSF90112">
    <property type="entry name" value="Neurotransmitter-gated ion-channel transmembrane pore"/>
    <property type="match status" value="1"/>
</dbReference>
<dbReference type="Pfam" id="PF02932">
    <property type="entry name" value="Neur_chan_memb"/>
    <property type="match status" value="1"/>
</dbReference>
<dbReference type="InterPro" id="IPR006202">
    <property type="entry name" value="Neur_chan_lig-bd"/>
</dbReference>
<keyword evidence="1 20" id="KW-0813">Transport</keyword>
<evidence type="ECO:0000313" key="23">
    <source>
        <dbReference type="EMBL" id="KAG8563272.1"/>
    </source>
</evidence>
<dbReference type="InterPro" id="IPR006029">
    <property type="entry name" value="Neurotrans-gated_channel_TM"/>
</dbReference>
<evidence type="ECO:0000256" key="5">
    <source>
        <dbReference type="ARBA" id="ARBA00022989"/>
    </source>
</evidence>
<keyword evidence="11" id="KW-0325">Glycoprotein</keyword>
<evidence type="ECO:0000256" key="10">
    <source>
        <dbReference type="ARBA" id="ARBA00023170"/>
    </source>
</evidence>
<evidence type="ECO:0000256" key="15">
    <source>
        <dbReference type="ARBA" id="ARBA00034104"/>
    </source>
</evidence>
<organism evidence="23 24">
    <name type="scientific">Engystomops pustulosus</name>
    <name type="common">Tungara frog</name>
    <name type="synonym">Physalaemus pustulosus</name>
    <dbReference type="NCBI Taxonomy" id="76066"/>
    <lineage>
        <taxon>Eukaryota</taxon>
        <taxon>Metazoa</taxon>
        <taxon>Chordata</taxon>
        <taxon>Craniata</taxon>
        <taxon>Vertebrata</taxon>
        <taxon>Euteleostomi</taxon>
        <taxon>Amphibia</taxon>
        <taxon>Batrachia</taxon>
        <taxon>Anura</taxon>
        <taxon>Neobatrachia</taxon>
        <taxon>Hyloidea</taxon>
        <taxon>Leptodactylidae</taxon>
        <taxon>Leiuperinae</taxon>
        <taxon>Engystomops</taxon>
    </lineage>
</organism>
<keyword evidence="8 20" id="KW-0472">Membrane</keyword>
<evidence type="ECO:0000256" key="7">
    <source>
        <dbReference type="ARBA" id="ARBA00023065"/>
    </source>
</evidence>
<evidence type="ECO:0000256" key="16">
    <source>
        <dbReference type="ARBA" id="ARBA00034430"/>
    </source>
</evidence>
<proteinExistence type="inferred from homology"/>
<keyword evidence="10" id="KW-0675">Receptor</keyword>
<evidence type="ECO:0000256" key="4">
    <source>
        <dbReference type="ARBA" id="ARBA00022729"/>
    </source>
</evidence>
<protein>
    <recommendedName>
        <fullName evidence="25">5-hydroxytryptamine receptor 3A</fullName>
    </recommendedName>
</protein>
<dbReference type="InterPro" id="IPR018000">
    <property type="entry name" value="Neurotransmitter_ion_chnl_CS"/>
</dbReference>
<comment type="catalytic activity">
    <reaction evidence="17">
        <text>Na(+)(in) = Na(+)(out)</text>
        <dbReference type="Rhea" id="RHEA:34963"/>
        <dbReference type="ChEBI" id="CHEBI:29101"/>
    </reaction>
</comment>
<dbReference type="Gene3D" id="1.20.58.390">
    <property type="entry name" value="Neurotransmitter-gated ion-channel transmembrane domain"/>
    <property type="match status" value="1"/>
</dbReference>
<keyword evidence="12" id="KW-0628">Postsynaptic cell membrane</keyword>
<dbReference type="InterPro" id="IPR036719">
    <property type="entry name" value="Neuro-gated_channel_TM_sf"/>
</dbReference>
<dbReference type="AlphaFoldDB" id="A0AAV7AQ02"/>
<comment type="subcellular location">
    <subcellularLocation>
        <location evidence="15">Postsynaptic cell membrane</location>
        <topology evidence="15">Multi-pass membrane protein</topology>
    </subcellularLocation>
</comment>
<evidence type="ECO:0008006" key="25">
    <source>
        <dbReference type="Google" id="ProtNLM"/>
    </source>
</evidence>
<evidence type="ECO:0000259" key="22">
    <source>
        <dbReference type="Pfam" id="PF02932"/>
    </source>
</evidence>
<keyword evidence="6" id="KW-0770">Synapse</keyword>
<evidence type="ECO:0000256" key="17">
    <source>
        <dbReference type="ARBA" id="ARBA00036239"/>
    </source>
</evidence>
<dbReference type="Gene3D" id="2.70.170.10">
    <property type="entry name" value="Neurotransmitter-gated ion-channel ligand-binding domain"/>
    <property type="match status" value="1"/>
</dbReference>
<evidence type="ECO:0000256" key="6">
    <source>
        <dbReference type="ARBA" id="ARBA00023018"/>
    </source>
</evidence>
<dbReference type="PANTHER" id="PTHR18945">
    <property type="entry name" value="NEUROTRANSMITTER GATED ION CHANNEL"/>
    <property type="match status" value="1"/>
</dbReference>
<evidence type="ECO:0000256" key="14">
    <source>
        <dbReference type="ARBA" id="ARBA00023303"/>
    </source>
</evidence>
<keyword evidence="7 20" id="KW-0406">Ion transport</keyword>
<evidence type="ECO:0000256" key="1">
    <source>
        <dbReference type="ARBA" id="ARBA00022448"/>
    </source>
</evidence>